<evidence type="ECO:0000313" key="2">
    <source>
        <dbReference type="EMBL" id="KAB8067612.1"/>
    </source>
</evidence>
<reference evidence="2 3" key="1">
    <citation type="submission" date="2019-04" db="EMBL/GenBank/DDBJ databases">
        <title>Friends and foes A comparative genomics study of 23 Aspergillus species from section Flavi.</title>
        <authorList>
            <consortium name="DOE Joint Genome Institute"/>
            <person name="Kjaerbolling I."/>
            <person name="Vesth T."/>
            <person name="Frisvad J.C."/>
            <person name="Nybo J.L."/>
            <person name="Theobald S."/>
            <person name="Kildgaard S."/>
            <person name="Isbrandt T."/>
            <person name="Kuo A."/>
            <person name="Sato A."/>
            <person name="Lyhne E.K."/>
            <person name="Kogle M.E."/>
            <person name="Wiebenga A."/>
            <person name="Kun R.S."/>
            <person name="Lubbers R.J."/>
            <person name="Makela M.R."/>
            <person name="Barry K."/>
            <person name="Chovatia M."/>
            <person name="Clum A."/>
            <person name="Daum C."/>
            <person name="Haridas S."/>
            <person name="He G."/>
            <person name="LaButti K."/>
            <person name="Lipzen A."/>
            <person name="Mondo S."/>
            <person name="Riley R."/>
            <person name="Salamov A."/>
            <person name="Simmons B.A."/>
            <person name="Magnuson J.K."/>
            <person name="Henrissat B."/>
            <person name="Mortensen U.H."/>
            <person name="Larsen T.O."/>
            <person name="Devries R.P."/>
            <person name="Grigoriev I.V."/>
            <person name="Machida M."/>
            <person name="Baker S.E."/>
            <person name="Andersen M.R."/>
        </authorList>
    </citation>
    <scope>NUCLEOTIDE SEQUENCE [LARGE SCALE GENOMIC DNA]</scope>
    <source>
        <strain evidence="2 3">CBS 151.66</strain>
    </source>
</reference>
<dbReference type="OrthoDB" id="5600252at2759"/>
<feature type="compositionally biased region" description="Basic residues" evidence="1">
    <location>
        <begin position="1"/>
        <end position="11"/>
    </location>
</feature>
<protein>
    <submittedName>
        <fullName evidence="2">Uncharacterized protein</fullName>
    </submittedName>
</protein>
<sequence>MPPNNKKKKKPATNPARGFATVSIPSKPKSTNSTAPTSTAESKSVSESDRPTPVEGNRSAAETKEGMGPSLQDYSPEELEKHLEDAELQLLVEKYASKCKNDAARHVSKLETERRVLRQQSFSLILLEWFPADVLESILSLAETEECELNPPSGRDSNTLKKCGSEEDLYMKLWTLRETLLKLGFHEEKVEESLKHLLHYYSGNFATANRDTVCNLDEALDWLAMHCDPKELPSYTQTNAQLRKDEKNISWITGKPKKMTSIYAVTGEG</sequence>
<gene>
    <name evidence="2" type="ORF">BDV29DRAFT_85622</name>
</gene>
<keyword evidence="3" id="KW-1185">Reference proteome</keyword>
<dbReference type="EMBL" id="ML732464">
    <property type="protein sequence ID" value="KAB8067612.1"/>
    <property type="molecule type" value="Genomic_DNA"/>
</dbReference>
<feature type="compositionally biased region" description="Polar residues" evidence="1">
    <location>
        <begin position="28"/>
        <end position="43"/>
    </location>
</feature>
<name>A0A5N5WKM1_9EURO</name>
<accession>A0A5N5WKM1</accession>
<feature type="region of interest" description="Disordered" evidence="1">
    <location>
        <begin position="1"/>
        <end position="75"/>
    </location>
</feature>
<evidence type="ECO:0000256" key="1">
    <source>
        <dbReference type="SAM" id="MobiDB-lite"/>
    </source>
</evidence>
<proteinExistence type="predicted"/>
<dbReference type="AlphaFoldDB" id="A0A5N5WKM1"/>
<dbReference type="Proteomes" id="UP000326565">
    <property type="component" value="Unassembled WGS sequence"/>
</dbReference>
<evidence type="ECO:0000313" key="3">
    <source>
        <dbReference type="Proteomes" id="UP000326565"/>
    </source>
</evidence>
<organism evidence="2 3">
    <name type="scientific">Aspergillus leporis</name>
    <dbReference type="NCBI Taxonomy" id="41062"/>
    <lineage>
        <taxon>Eukaryota</taxon>
        <taxon>Fungi</taxon>
        <taxon>Dikarya</taxon>
        <taxon>Ascomycota</taxon>
        <taxon>Pezizomycotina</taxon>
        <taxon>Eurotiomycetes</taxon>
        <taxon>Eurotiomycetidae</taxon>
        <taxon>Eurotiales</taxon>
        <taxon>Aspergillaceae</taxon>
        <taxon>Aspergillus</taxon>
        <taxon>Aspergillus subgen. Circumdati</taxon>
    </lineage>
</organism>